<keyword evidence="3" id="KW-1185">Reference proteome</keyword>
<feature type="region of interest" description="Disordered" evidence="1">
    <location>
        <begin position="64"/>
        <end position="86"/>
    </location>
</feature>
<feature type="non-terminal residue" evidence="2">
    <location>
        <position position="109"/>
    </location>
</feature>
<comment type="caution">
    <text evidence="2">The sequence shown here is derived from an EMBL/GenBank/DDBJ whole genome shotgun (WGS) entry which is preliminary data.</text>
</comment>
<evidence type="ECO:0000313" key="2">
    <source>
        <dbReference type="EMBL" id="ETN98387.1"/>
    </source>
</evidence>
<proteinExistence type="predicted"/>
<name>X6L8R4_RETFI</name>
<evidence type="ECO:0000313" key="3">
    <source>
        <dbReference type="Proteomes" id="UP000023152"/>
    </source>
</evidence>
<dbReference type="AlphaFoldDB" id="X6L8R4"/>
<feature type="compositionally biased region" description="Polar residues" evidence="1">
    <location>
        <begin position="76"/>
        <end position="86"/>
    </location>
</feature>
<reference evidence="2 3" key="1">
    <citation type="journal article" date="2013" name="Curr. Biol.">
        <title>The Genome of the Foraminiferan Reticulomyxa filosa.</title>
        <authorList>
            <person name="Glockner G."/>
            <person name="Hulsmann N."/>
            <person name="Schleicher M."/>
            <person name="Noegel A.A."/>
            <person name="Eichinger L."/>
            <person name="Gallinger C."/>
            <person name="Pawlowski J."/>
            <person name="Sierra R."/>
            <person name="Euteneuer U."/>
            <person name="Pillet L."/>
            <person name="Moustafa A."/>
            <person name="Platzer M."/>
            <person name="Groth M."/>
            <person name="Szafranski K."/>
            <person name="Schliwa M."/>
        </authorList>
    </citation>
    <scope>NUCLEOTIDE SEQUENCE [LARGE SCALE GENOMIC DNA]</scope>
</reference>
<evidence type="ECO:0000256" key="1">
    <source>
        <dbReference type="SAM" id="MobiDB-lite"/>
    </source>
</evidence>
<protein>
    <submittedName>
        <fullName evidence="2">Uncharacterized protein</fullName>
    </submittedName>
</protein>
<accession>X6L8R4</accession>
<dbReference type="Proteomes" id="UP000023152">
    <property type="component" value="Unassembled WGS sequence"/>
</dbReference>
<organism evidence="2 3">
    <name type="scientific">Reticulomyxa filosa</name>
    <dbReference type="NCBI Taxonomy" id="46433"/>
    <lineage>
        <taxon>Eukaryota</taxon>
        <taxon>Sar</taxon>
        <taxon>Rhizaria</taxon>
        <taxon>Retaria</taxon>
        <taxon>Foraminifera</taxon>
        <taxon>Monothalamids</taxon>
        <taxon>Reticulomyxidae</taxon>
        <taxon>Reticulomyxa</taxon>
    </lineage>
</organism>
<sequence length="109" mass="12606">MKDWPYRPIQKDAENCYLRSHNVGYRIRLDSVVYEWLRDQEGRSFVFKRRNYSAVLNEEKSNDENIKNGVKGGNGSNAPNKCSLSSAEIPSHSELMKILSKQLKVKNDD</sequence>
<dbReference type="EMBL" id="ASPP01046842">
    <property type="protein sequence ID" value="ETN98387.1"/>
    <property type="molecule type" value="Genomic_DNA"/>
</dbReference>
<gene>
    <name evidence="2" type="ORF">RFI_39123</name>
</gene>